<feature type="signal peptide" evidence="1">
    <location>
        <begin position="1"/>
        <end position="17"/>
    </location>
</feature>
<keyword evidence="1" id="KW-0732">Signal</keyword>
<organism evidence="2 3">
    <name type="scientific">Aquirufa antheringensis</name>
    <dbReference type="NCBI Taxonomy" id="2516559"/>
    <lineage>
        <taxon>Bacteria</taxon>
        <taxon>Pseudomonadati</taxon>
        <taxon>Bacteroidota</taxon>
        <taxon>Cytophagia</taxon>
        <taxon>Cytophagales</taxon>
        <taxon>Flectobacillaceae</taxon>
        <taxon>Aquirufa</taxon>
    </lineage>
</organism>
<dbReference type="Gene3D" id="2.40.160.130">
    <property type="entry name" value="Capsule assembly protein Wzi"/>
    <property type="match status" value="1"/>
</dbReference>
<proteinExistence type="predicted"/>
<reference evidence="2 3" key="1">
    <citation type="submission" date="2019-02" db="EMBL/GenBank/DDBJ databases">
        <title>Genome of a new Bacteroidetes strain.</title>
        <authorList>
            <person name="Pitt A."/>
        </authorList>
    </citation>
    <scope>NUCLEOTIDE SEQUENCE [LARGE SCALE GENOMIC DNA]</scope>
    <source>
        <strain evidence="2 3">103A-SOEBACH</strain>
    </source>
</reference>
<sequence length="546" mass="62120">MVKYVLGLLLLSCSVFAQTTLLDDISLQDLQRNAQLMNGKDSSKYENQSFMIRSTSALQELEASSGEKFKLQGISLRHTLQNNNLMPFGFNQGTMYPSVGFQRRWSLGVHFTWKFLDVNLQPEWVLAENSPTVPFAGSPQDGNYWTRVFFLINNNIDQYSHFGTEPLKYFFPGQSRIAFKFGNVSMGVSTENNWWGPGFRNSLMMTNEASGFLHYFVQNRKPVITPIGTFDGKGLIGMLENSPFLSPEDKNFRPIWAGGIENKNNSVRMLKAFIVNWQPKWVPNFYLGYSFAQQNYFTNEGPQPGKPFVENPKMQLGAFLLRFALPKDHAEFYAEIGQPDRVVGPASFFGDSTKTGFVLGGRKLFPLGKKKKSYLQLGIEFTQLQLMDPGLVIDNTQPGGEPLRNSWYTSTQVRQGYTHNAKVLGASIGPGSNSQTIHLSFHRGRSLIRLHAERVAKNNDFYVYQYYGSGYENRYWVNLMTGVEAQIGLTKNLLLGASYLQTTVNNYMWVRIEDGKADWSDSSTKSDYTNQQWQVSLKYELPYGRR</sequence>
<evidence type="ECO:0000313" key="3">
    <source>
        <dbReference type="Proteomes" id="UP000293583"/>
    </source>
</evidence>
<evidence type="ECO:0000256" key="1">
    <source>
        <dbReference type="SAM" id="SignalP"/>
    </source>
</evidence>
<accession>A0A4Q9BFK9</accession>
<keyword evidence="3" id="KW-1185">Reference proteome</keyword>
<dbReference type="AlphaFoldDB" id="A0A4Q9BFK9"/>
<evidence type="ECO:0000313" key="2">
    <source>
        <dbReference type="EMBL" id="TBH75030.1"/>
    </source>
</evidence>
<gene>
    <name evidence="2" type="ORF">EWU20_00225</name>
</gene>
<comment type="caution">
    <text evidence="2">The sequence shown here is derived from an EMBL/GenBank/DDBJ whole genome shotgun (WGS) entry which is preliminary data.</text>
</comment>
<feature type="chain" id="PRO_5020843511" description="Capsule assembly Wzi family protein" evidence="1">
    <location>
        <begin position="18"/>
        <end position="546"/>
    </location>
</feature>
<dbReference type="OrthoDB" id="1293009at2"/>
<dbReference type="EMBL" id="SEWY01000001">
    <property type="protein sequence ID" value="TBH75030.1"/>
    <property type="molecule type" value="Genomic_DNA"/>
</dbReference>
<evidence type="ECO:0008006" key="4">
    <source>
        <dbReference type="Google" id="ProtNLM"/>
    </source>
</evidence>
<name>A0A4Q9BFK9_9BACT</name>
<protein>
    <recommendedName>
        <fullName evidence="4">Capsule assembly Wzi family protein</fullName>
    </recommendedName>
</protein>
<dbReference type="Proteomes" id="UP000293583">
    <property type="component" value="Unassembled WGS sequence"/>
</dbReference>
<dbReference type="RefSeq" id="WP_130922238.1">
    <property type="nucleotide sequence ID" value="NZ_SEWY01000001.1"/>
</dbReference>
<dbReference type="InterPro" id="IPR038636">
    <property type="entry name" value="Wzi_sf"/>
</dbReference>